<dbReference type="GO" id="GO:0140664">
    <property type="term" value="F:ATP-dependent DNA damage sensor activity"/>
    <property type="evidence" value="ECO:0007669"/>
    <property type="project" value="InterPro"/>
</dbReference>
<protein>
    <recommendedName>
        <fullName evidence="2 5">DNA mismatch repair protein MutL</fullName>
    </recommendedName>
</protein>
<dbReference type="InterPro" id="IPR014762">
    <property type="entry name" value="DNA_mismatch_repair_CS"/>
</dbReference>
<dbReference type="NCBIfam" id="TIGR00585">
    <property type="entry name" value="mutl"/>
    <property type="match status" value="1"/>
</dbReference>
<keyword evidence="8" id="KW-1185">Reference proteome</keyword>
<evidence type="ECO:0000313" key="8">
    <source>
        <dbReference type="Proteomes" id="UP000619743"/>
    </source>
</evidence>
<dbReference type="RefSeq" id="WP_087507585.1">
    <property type="nucleotide sequence ID" value="NZ_BMDX01000030.1"/>
</dbReference>
<comment type="similarity">
    <text evidence="1 5">Belongs to the DNA mismatch repair MutL/HexB family.</text>
</comment>
<dbReference type="InterPro" id="IPR038973">
    <property type="entry name" value="MutL/Mlh/Pms-like"/>
</dbReference>
<comment type="function">
    <text evidence="5">This protein is involved in the repair of mismatches in DNA. It is required for dam-dependent methyl-directed DNA mismatch repair. May act as a 'molecular matchmaker', a protein that promotes the formation of a stable complex between two or more DNA-binding proteins in an ATP-dependent manner without itself being part of a final effector complex.</text>
</comment>
<dbReference type="Pfam" id="PF01119">
    <property type="entry name" value="DNA_mis_repair"/>
    <property type="match status" value="1"/>
</dbReference>
<accession>A0A8J2XRP8</accession>
<proteinExistence type="inferred from homology"/>
<dbReference type="CDD" id="cd16926">
    <property type="entry name" value="HATPase_MutL-MLH-PMS-like"/>
    <property type="match status" value="1"/>
</dbReference>
<feature type="domain" description="DNA mismatch repair protein S5" evidence="6">
    <location>
        <begin position="212"/>
        <end position="330"/>
    </location>
</feature>
<dbReference type="CDD" id="cd03482">
    <property type="entry name" value="MutL_Trans_MutL"/>
    <property type="match status" value="1"/>
</dbReference>
<evidence type="ECO:0000259" key="6">
    <source>
        <dbReference type="SMART" id="SM01340"/>
    </source>
</evidence>
<dbReference type="GO" id="GO:0016887">
    <property type="term" value="F:ATP hydrolysis activity"/>
    <property type="evidence" value="ECO:0007669"/>
    <property type="project" value="InterPro"/>
</dbReference>
<keyword evidence="3 5" id="KW-0227">DNA damage</keyword>
<dbReference type="PROSITE" id="PS00058">
    <property type="entry name" value="DNA_MISMATCH_REPAIR_1"/>
    <property type="match status" value="1"/>
</dbReference>
<comment type="caution">
    <text evidence="7">The sequence shown here is derived from an EMBL/GenBank/DDBJ whole genome shotgun (WGS) entry which is preliminary data.</text>
</comment>
<dbReference type="PANTHER" id="PTHR10073:SF12">
    <property type="entry name" value="DNA MISMATCH REPAIR PROTEIN MLH1"/>
    <property type="match status" value="1"/>
</dbReference>
<dbReference type="PANTHER" id="PTHR10073">
    <property type="entry name" value="DNA MISMATCH REPAIR PROTEIN MLH, PMS, MUTL"/>
    <property type="match status" value="1"/>
</dbReference>
<dbReference type="Gene3D" id="3.30.1370.100">
    <property type="entry name" value="MutL, C-terminal domain, regulatory subdomain"/>
    <property type="match status" value="1"/>
</dbReference>
<dbReference type="InterPro" id="IPR037198">
    <property type="entry name" value="MutL_C_sf"/>
</dbReference>
<evidence type="ECO:0000256" key="1">
    <source>
        <dbReference type="ARBA" id="ARBA00006082"/>
    </source>
</evidence>
<dbReference type="InterPro" id="IPR002099">
    <property type="entry name" value="MutL/Mlh/PMS"/>
</dbReference>
<dbReference type="FunFam" id="3.30.565.10:FF:000003">
    <property type="entry name" value="DNA mismatch repair endonuclease MutL"/>
    <property type="match status" value="1"/>
</dbReference>
<dbReference type="GO" id="GO:0030983">
    <property type="term" value="F:mismatched DNA binding"/>
    <property type="evidence" value="ECO:0007669"/>
    <property type="project" value="InterPro"/>
</dbReference>
<dbReference type="InterPro" id="IPR020568">
    <property type="entry name" value="Ribosomal_Su5_D2-typ_SF"/>
</dbReference>
<dbReference type="InterPro" id="IPR013507">
    <property type="entry name" value="DNA_mismatch_S5_2-like"/>
</dbReference>
<dbReference type="SUPFAM" id="SSF54211">
    <property type="entry name" value="Ribosomal protein S5 domain 2-like"/>
    <property type="match status" value="1"/>
</dbReference>
<evidence type="ECO:0000256" key="3">
    <source>
        <dbReference type="ARBA" id="ARBA00022763"/>
    </source>
</evidence>
<dbReference type="SUPFAM" id="SSF118116">
    <property type="entry name" value="DNA mismatch repair protein MutL"/>
    <property type="match status" value="1"/>
</dbReference>
<dbReference type="OrthoDB" id="9763467at2"/>
<dbReference type="InterPro" id="IPR020667">
    <property type="entry name" value="DNA_mismatch_repair_MutL"/>
</dbReference>
<dbReference type="SUPFAM" id="SSF55874">
    <property type="entry name" value="ATPase domain of HSP90 chaperone/DNA topoisomerase II/histidine kinase"/>
    <property type="match status" value="1"/>
</dbReference>
<dbReference type="GO" id="GO:0032300">
    <property type="term" value="C:mismatch repair complex"/>
    <property type="evidence" value="ECO:0007669"/>
    <property type="project" value="InterPro"/>
</dbReference>
<name>A0A8J2XRP8_9GAMM</name>
<keyword evidence="4 5" id="KW-0234">DNA repair</keyword>
<dbReference type="AlphaFoldDB" id="A0A8J2XRP8"/>
<dbReference type="InterPro" id="IPR014790">
    <property type="entry name" value="MutL_C"/>
</dbReference>
<dbReference type="GO" id="GO:0006298">
    <property type="term" value="P:mismatch repair"/>
    <property type="evidence" value="ECO:0007669"/>
    <property type="project" value="UniProtKB-UniRule"/>
</dbReference>
<dbReference type="GO" id="GO:0005524">
    <property type="term" value="F:ATP binding"/>
    <property type="evidence" value="ECO:0007669"/>
    <property type="project" value="InterPro"/>
</dbReference>
<evidence type="ECO:0000256" key="4">
    <source>
        <dbReference type="ARBA" id="ARBA00023204"/>
    </source>
</evidence>
<dbReference type="Pfam" id="PF08676">
    <property type="entry name" value="MutL_C"/>
    <property type="match status" value="1"/>
</dbReference>
<dbReference type="Pfam" id="PF13589">
    <property type="entry name" value="HATPase_c_3"/>
    <property type="match status" value="1"/>
</dbReference>
<dbReference type="InterPro" id="IPR036890">
    <property type="entry name" value="HATPase_C_sf"/>
</dbReference>
<dbReference type="Gene3D" id="3.30.565.10">
    <property type="entry name" value="Histidine kinase-like ATPase, C-terminal domain"/>
    <property type="match status" value="1"/>
</dbReference>
<evidence type="ECO:0000256" key="5">
    <source>
        <dbReference type="HAMAP-Rule" id="MF_00149"/>
    </source>
</evidence>
<dbReference type="HAMAP" id="MF_00149">
    <property type="entry name" value="DNA_mis_repair"/>
    <property type="match status" value="1"/>
</dbReference>
<gene>
    <name evidence="5 7" type="primary">mutL</name>
    <name evidence="7" type="ORF">GCM10011369_35170</name>
</gene>
<evidence type="ECO:0000256" key="2">
    <source>
        <dbReference type="ARBA" id="ARBA00021975"/>
    </source>
</evidence>
<organism evidence="7 8">
    <name type="scientific">Neiella marina</name>
    <dbReference type="NCBI Taxonomy" id="508461"/>
    <lineage>
        <taxon>Bacteria</taxon>
        <taxon>Pseudomonadati</taxon>
        <taxon>Pseudomonadota</taxon>
        <taxon>Gammaproteobacteria</taxon>
        <taxon>Alteromonadales</taxon>
        <taxon>Echinimonadaceae</taxon>
        <taxon>Neiella</taxon>
    </lineage>
</organism>
<dbReference type="InterPro" id="IPR042121">
    <property type="entry name" value="MutL_C_regsub"/>
</dbReference>
<dbReference type="SMART" id="SM01340">
    <property type="entry name" value="DNA_mis_repair"/>
    <property type="match status" value="1"/>
</dbReference>
<sequence>MNIEILPPRLANQIAAGEVVERPASVVKELVENSLDAGATNIEVQVERGGQNKLLIRDNGGGIDKQQLVLALSRHATSKVHSLDDIESIATLGFRGEALASISSVSRLTLTSRPPQQTEAWLAYAEGRDMQVQLKPAAHPVGTTVEVADLFFNTPARRKFLRADKTEFHHIDELIKRLALSRFDVGFALSHNGKSIRNLPRCNTDVAKLKRLQMICGAGFCRDLVQIEQDAGTLKLAGWLLKPMACQVQNPPQYTFINGRMIRDKVVTHAIKQAYAAVVSDTSLAGYVLYIDLPFDQVDVNVHPTKHEVRFIETRLVHDFVVQAVAQALQQTQLAVAEPQQQQSSEYVDRDTGEVVSATPVHQAASPAPSNYPSHSFGNKPQWVAERSPSQTAVKNYQALIAPIDALTQRVEEPERRSDKTRVVESGPEFITVEPNFVLLFHQQKPWLFNVELAVSELALTLMPLPWHPQPLLLPMAVSIAPEQSERWRKILDYAAQFGIEIVLPRPNKLIVRSLPAILRHTDLANRLDDLLVTLESDDQAKTAKALVAIDFSMPVWLPRTPQLLSVATENMSARYWRQVPADLLATLFN</sequence>
<evidence type="ECO:0000313" key="7">
    <source>
        <dbReference type="EMBL" id="GGA89970.1"/>
    </source>
</evidence>
<dbReference type="Gene3D" id="3.30.230.10">
    <property type="match status" value="1"/>
</dbReference>
<reference evidence="8" key="1">
    <citation type="journal article" date="2019" name="Int. J. Syst. Evol. Microbiol.">
        <title>The Global Catalogue of Microorganisms (GCM) 10K type strain sequencing project: providing services to taxonomists for standard genome sequencing and annotation.</title>
        <authorList>
            <consortium name="The Broad Institute Genomics Platform"/>
            <consortium name="The Broad Institute Genome Sequencing Center for Infectious Disease"/>
            <person name="Wu L."/>
            <person name="Ma J."/>
        </authorList>
    </citation>
    <scope>NUCLEOTIDE SEQUENCE [LARGE SCALE GENOMIC DNA]</scope>
    <source>
        <strain evidence="8">CGMCC 1.10130</strain>
    </source>
</reference>
<dbReference type="Proteomes" id="UP000619743">
    <property type="component" value="Unassembled WGS sequence"/>
</dbReference>
<dbReference type="EMBL" id="BMDX01000030">
    <property type="protein sequence ID" value="GGA89970.1"/>
    <property type="molecule type" value="Genomic_DNA"/>
</dbReference>
<dbReference type="InterPro" id="IPR014721">
    <property type="entry name" value="Ribsml_uS5_D2-typ_fold_subgr"/>
</dbReference>